<accession>A0ABP7FA65</accession>
<dbReference type="Proteomes" id="UP001501004">
    <property type="component" value="Unassembled WGS sequence"/>
</dbReference>
<evidence type="ECO:0000256" key="4">
    <source>
        <dbReference type="ARBA" id="ARBA00023157"/>
    </source>
</evidence>
<dbReference type="PANTHER" id="PTHR13887">
    <property type="entry name" value="GLUTATHIONE S-TRANSFERASE KAPPA"/>
    <property type="match status" value="1"/>
</dbReference>
<feature type="transmembrane region" description="Helical" evidence="7">
    <location>
        <begin position="37"/>
        <end position="62"/>
    </location>
</feature>
<dbReference type="RefSeq" id="WP_344753976.1">
    <property type="nucleotide sequence ID" value="NZ_BAABAE010000002.1"/>
</dbReference>
<dbReference type="Pfam" id="PF13462">
    <property type="entry name" value="Thioredoxin_4"/>
    <property type="match status" value="1"/>
</dbReference>
<gene>
    <name evidence="9" type="ORF">GCM10022239_08150</name>
</gene>
<keyword evidence="3" id="KW-0560">Oxidoreductase</keyword>
<evidence type="ECO:0000256" key="5">
    <source>
        <dbReference type="ARBA" id="ARBA00023284"/>
    </source>
</evidence>
<evidence type="ECO:0000256" key="3">
    <source>
        <dbReference type="ARBA" id="ARBA00023002"/>
    </source>
</evidence>
<sequence length="313" mass="33923">MSTSDPRPNKNERRDAARDKARQLREEQRKKDRRNRFVLQGSLILVTLAIVAIVAIAIYSAIKPPAPGPLNMLSDGIKIGEGFHATLTPALQPSEEPVPSASNEPADVLDIRVYVDYMCPVCGNFEKANADQIKQLVRDGAATLEIHPVAILDRLSMGTKYSSRASNAAACVANFSPNNFFDFSAILFQQQPEEGSAGLDDDTLVELAKEVGVSKFTNISSCIREQTFKDWVKASTDRFTNNPIPDAAPQPDPKGTPTIVVNGQLYQYTTDQQGAFDPQEFASFLVQVLGANYSESSVPSPSPSPSSSSSSSP</sequence>
<feature type="domain" description="Thioredoxin-like fold" evidence="8">
    <location>
        <begin position="111"/>
        <end position="268"/>
    </location>
</feature>
<keyword evidence="4" id="KW-1015">Disulfide bond</keyword>
<dbReference type="InterPro" id="IPR012336">
    <property type="entry name" value="Thioredoxin-like_fold"/>
</dbReference>
<evidence type="ECO:0000256" key="6">
    <source>
        <dbReference type="SAM" id="MobiDB-lite"/>
    </source>
</evidence>
<keyword evidence="7" id="KW-0812">Transmembrane</keyword>
<dbReference type="PANTHER" id="PTHR13887:SF14">
    <property type="entry name" value="DISULFIDE BOND FORMATION PROTEIN D"/>
    <property type="match status" value="1"/>
</dbReference>
<dbReference type="Gene3D" id="3.40.30.10">
    <property type="entry name" value="Glutaredoxin"/>
    <property type="match status" value="1"/>
</dbReference>
<feature type="region of interest" description="Disordered" evidence="6">
    <location>
        <begin position="294"/>
        <end position="313"/>
    </location>
</feature>
<feature type="compositionally biased region" description="Basic and acidic residues" evidence="6">
    <location>
        <begin position="7"/>
        <end position="30"/>
    </location>
</feature>
<proteinExistence type="inferred from homology"/>
<organism evidence="9 10">
    <name type="scientific">Leifsonella bigeumensis</name>
    <dbReference type="NCBI Taxonomy" id="433643"/>
    <lineage>
        <taxon>Bacteria</taxon>
        <taxon>Bacillati</taxon>
        <taxon>Actinomycetota</taxon>
        <taxon>Actinomycetes</taxon>
        <taxon>Micrococcales</taxon>
        <taxon>Microbacteriaceae</taxon>
        <taxon>Leifsonella</taxon>
    </lineage>
</organism>
<dbReference type="CDD" id="cd02972">
    <property type="entry name" value="DsbA_family"/>
    <property type="match status" value="1"/>
</dbReference>
<dbReference type="SUPFAM" id="SSF52833">
    <property type="entry name" value="Thioredoxin-like"/>
    <property type="match status" value="1"/>
</dbReference>
<evidence type="ECO:0000256" key="2">
    <source>
        <dbReference type="ARBA" id="ARBA00022729"/>
    </source>
</evidence>
<keyword evidence="7" id="KW-1133">Transmembrane helix</keyword>
<comment type="similarity">
    <text evidence="1">Belongs to the thioredoxin family. DsbA subfamily.</text>
</comment>
<evidence type="ECO:0000256" key="7">
    <source>
        <dbReference type="SAM" id="Phobius"/>
    </source>
</evidence>
<dbReference type="InterPro" id="IPR036249">
    <property type="entry name" value="Thioredoxin-like_sf"/>
</dbReference>
<keyword evidence="7" id="KW-0472">Membrane</keyword>
<evidence type="ECO:0000313" key="10">
    <source>
        <dbReference type="Proteomes" id="UP001501004"/>
    </source>
</evidence>
<evidence type="ECO:0000256" key="1">
    <source>
        <dbReference type="ARBA" id="ARBA00005791"/>
    </source>
</evidence>
<keyword evidence="2" id="KW-0732">Signal</keyword>
<keyword evidence="10" id="KW-1185">Reference proteome</keyword>
<dbReference type="EMBL" id="BAABAE010000002">
    <property type="protein sequence ID" value="GAA3734399.1"/>
    <property type="molecule type" value="Genomic_DNA"/>
</dbReference>
<name>A0ABP7FA65_9MICO</name>
<feature type="region of interest" description="Disordered" evidence="6">
    <location>
        <begin position="1"/>
        <end position="32"/>
    </location>
</feature>
<keyword evidence="5" id="KW-0676">Redox-active center</keyword>
<protein>
    <submittedName>
        <fullName evidence="9">Thioredoxin domain-containing protein</fullName>
    </submittedName>
</protein>
<comment type="caution">
    <text evidence="9">The sequence shown here is derived from an EMBL/GenBank/DDBJ whole genome shotgun (WGS) entry which is preliminary data.</text>
</comment>
<reference evidence="10" key="1">
    <citation type="journal article" date="2019" name="Int. J. Syst. Evol. Microbiol.">
        <title>The Global Catalogue of Microorganisms (GCM) 10K type strain sequencing project: providing services to taxonomists for standard genome sequencing and annotation.</title>
        <authorList>
            <consortium name="The Broad Institute Genomics Platform"/>
            <consortium name="The Broad Institute Genome Sequencing Center for Infectious Disease"/>
            <person name="Wu L."/>
            <person name="Ma J."/>
        </authorList>
    </citation>
    <scope>NUCLEOTIDE SEQUENCE [LARGE SCALE GENOMIC DNA]</scope>
    <source>
        <strain evidence="10">JCM 16949</strain>
    </source>
</reference>
<evidence type="ECO:0000313" key="9">
    <source>
        <dbReference type="EMBL" id="GAA3734399.1"/>
    </source>
</evidence>
<evidence type="ECO:0000259" key="8">
    <source>
        <dbReference type="Pfam" id="PF13462"/>
    </source>
</evidence>